<dbReference type="Proteomes" id="UP000250123">
    <property type="component" value="Chromosome SHEWBE"/>
</dbReference>
<protein>
    <recommendedName>
        <fullName evidence="3">Methyltransferase</fullName>
    </recommendedName>
</protein>
<dbReference type="EMBL" id="LS483452">
    <property type="protein sequence ID" value="SQH74647.1"/>
    <property type="molecule type" value="Genomic_DNA"/>
</dbReference>
<evidence type="ECO:0008006" key="3">
    <source>
        <dbReference type="Google" id="ProtNLM"/>
    </source>
</evidence>
<organism evidence="1 2">
    <name type="scientific">Shewanella benthica</name>
    <dbReference type="NCBI Taxonomy" id="43661"/>
    <lineage>
        <taxon>Bacteria</taxon>
        <taxon>Pseudomonadati</taxon>
        <taxon>Pseudomonadota</taxon>
        <taxon>Gammaproteobacteria</taxon>
        <taxon>Alteromonadales</taxon>
        <taxon>Shewanellaceae</taxon>
        <taxon>Shewanella</taxon>
    </lineage>
</organism>
<name>A0A330M4L4_9GAMM</name>
<gene>
    <name evidence="1" type="ORF">SHEWBE_0670</name>
</gene>
<proteinExistence type="predicted"/>
<dbReference type="AlphaFoldDB" id="A0A330M4L4"/>
<accession>A0A330M4L4</accession>
<evidence type="ECO:0000313" key="2">
    <source>
        <dbReference type="Proteomes" id="UP000250123"/>
    </source>
</evidence>
<sequence>MAKYYYSYHGEQIHTYMLRCPLCHNENTSLFNQDRKRSIYTCHHCQLVFSDANSHLPPQVEKKRYQRSASKYQKPLKQFLLSLIQQIAQETDQALIGLNFGRLADSQTLDTIRAQGHDLCQYDPYFAPDHSLLKQEYDFICCYRVFEHFRFPSKEWSLLCKLLKPGAWLAINTKLLTEIHAFERWHHKNNLTHVSFYQPETFEFLADQAGFRLLFAANDLILVQKPSGSAIKRDPSSLIDL</sequence>
<dbReference type="Gene3D" id="3.40.50.150">
    <property type="entry name" value="Vaccinia Virus protein VP39"/>
    <property type="match status" value="1"/>
</dbReference>
<dbReference type="KEGG" id="sbk:SHEWBE_0670"/>
<dbReference type="Pfam" id="PF13489">
    <property type="entry name" value="Methyltransf_23"/>
    <property type="match status" value="1"/>
</dbReference>
<dbReference type="InterPro" id="IPR029063">
    <property type="entry name" value="SAM-dependent_MTases_sf"/>
</dbReference>
<dbReference type="SUPFAM" id="SSF53335">
    <property type="entry name" value="S-adenosyl-L-methionine-dependent methyltransferases"/>
    <property type="match status" value="1"/>
</dbReference>
<evidence type="ECO:0000313" key="1">
    <source>
        <dbReference type="EMBL" id="SQH74647.1"/>
    </source>
</evidence>
<reference evidence="2" key="1">
    <citation type="submission" date="2018-06" db="EMBL/GenBank/DDBJ databases">
        <authorList>
            <person name="Cea G.-C."/>
            <person name="William W."/>
        </authorList>
    </citation>
    <scope>NUCLEOTIDE SEQUENCE [LARGE SCALE GENOMIC DNA]</scope>
    <source>
        <strain evidence="2">DB21MT-2</strain>
    </source>
</reference>